<evidence type="ECO:0000256" key="4">
    <source>
        <dbReference type="ARBA" id="ARBA00023242"/>
    </source>
</evidence>
<dbReference type="GO" id="GO:0003677">
    <property type="term" value="F:DNA binding"/>
    <property type="evidence" value="ECO:0007669"/>
    <property type="project" value="UniProtKB-UniRule"/>
</dbReference>
<dbReference type="FunFam" id="1.10.10.60:FF:000076">
    <property type="entry name" value="Homeobox protein knotted-1-like 2"/>
    <property type="match status" value="1"/>
</dbReference>
<evidence type="ECO:0000256" key="5">
    <source>
        <dbReference type="PROSITE-ProRule" id="PRU00108"/>
    </source>
</evidence>
<dbReference type="Pfam" id="PF03789">
    <property type="entry name" value="ELK"/>
    <property type="match status" value="1"/>
</dbReference>
<reference evidence="9 10" key="1">
    <citation type="submission" date="2024-01" db="EMBL/GenBank/DDBJ databases">
        <title>The complete chloroplast genome sequence of Lithospermum erythrorhizon: insights into the phylogenetic relationship among Boraginaceae species and the maternal lineages of purple gromwells.</title>
        <authorList>
            <person name="Okada T."/>
            <person name="Watanabe K."/>
        </authorList>
    </citation>
    <scope>NUCLEOTIDE SEQUENCE [LARGE SCALE GENOMIC DNA]</scope>
</reference>
<organism evidence="9 10">
    <name type="scientific">Lithospermum erythrorhizon</name>
    <name type="common">Purple gromwell</name>
    <name type="synonym">Lithospermum officinale var. erythrorhizon</name>
    <dbReference type="NCBI Taxonomy" id="34254"/>
    <lineage>
        <taxon>Eukaryota</taxon>
        <taxon>Viridiplantae</taxon>
        <taxon>Streptophyta</taxon>
        <taxon>Embryophyta</taxon>
        <taxon>Tracheophyta</taxon>
        <taxon>Spermatophyta</taxon>
        <taxon>Magnoliopsida</taxon>
        <taxon>eudicotyledons</taxon>
        <taxon>Gunneridae</taxon>
        <taxon>Pentapetalae</taxon>
        <taxon>asterids</taxon>
        <taxon>lamiids</taxon>
        <taxon>Boraginales</taxon>
        <taxon>Boraginaceae</taxon>
        <taxon>Boraginoideae</taxon>
        <taxon>Lithospermeae</taxon>
        <taxon>Lithospermum</taxon>
    </lineage>
</organism>
<dbReference type="PROSITE" id="PS51213">
    <property type="entry name" value="ELK"/>
    <property type="match status" value="1"/>
</dbReference>
<keyword evidence="3 5" id="KW-0371">Homeobox</keyword>
<dbReference type="Proteomes" id="UP001454036">
    <property type="component" value="Unassembled WGS sequence"/>
</dbReference>
<dbReference type="EMBL" id="BAABME010001802">
    <property type="protein sequence ID" value="GAA0151527.1"/>
    <property type="molecule type" value="Genomic_DNA"/>
</dbReference>
<accession>A0AAV3PNH4</accession>
<dbReference type="PROSITE" id="PS00027">
    <property type="entry name" value="HOMEOBOX_1"/>
    <property type="match status" value="1"/>
</dbReference>
<dbReference type="CDD" id="cd00086">
    <property type="entry name" value="homeodomain"/>
    <property type="match status" value="1"/>
</dbReference>
<dbReference type="AlphaFoldDB" id="A0AAV3PNH4"/>
<dbReference type="InterPro" id="IPR005540">
    <property type="entry name" value="KNOX1"/>
</dbReference>
<evidence type="ECO:0000256" key="1">
    <source>
        <dbReference type="ARBA" id="ARBA00004123"/>
    </source>
</evidence>
<comment type="caution">
    <text evidence="9">The sequence shown here is derived from an EMBL/GenBank/DDBJ whole genome shotgun (WGS) entry which is preliminary data.</text>
</comment>
<dbReference type="SUPFAM" id="SSF46689">
    <property type="entry name" value="Homeodomain-like"/>
    <property type="match status" value="1"/>
</dbReference>
<evidence type="ECO:0000313" key="10">
    <source>
        <dbReference type="Proteomes" id="UP001454036"/>
    </source>
</evidence>
<evidence type="ECO:0000259" key="8">
    <source>
        <dbReference type="PROSITE" id="PS51213"/>
    </source>
</evidence>
<dbReference type="SMART" id="SM01256">
    <property type="entry name" value="KNOX2"/>
    <property type="match status" value="1"/>
</dbReference>
<sequence length="362" mass="41728">MEEYNQISESTPPSRSFLYGGSSVVGSSSSPVYARSNNDLGINNFHRFQARESCYEDHPTVKTEGCAPIMMRGNNTTIQDHYSQQREGENSREAEDVKAKIVAHPQYSNLLQAYLDCQKVGAPPDVVEQMTVARHEFEARRRASMSITCRDGSKDPELDQFMEAYYDMLVKYRDELTRPLQEAMEFMRRIETQLNMICDGNVRVFNSDEKCEGVGSSEEDVDNISGGETAELPQIDPRAEDRELKNHLLKKYSGYLSSLKQELSKKKKKGKLPKDARQKLLNWWELHYKWPYPSETEKVALAESTGLDQKQINNWFINQRKRHWKPSEDMQFMVMDGQLYPQSTALYMEGHFMGEGPYRLGP</sequence>
<keyword evidence="10" id="KW-1185">Reference proteome</keyword>
<comment type="similarity">
    <text evidence="6">Belongs to the TALE/KNOX homeobox family.</text>
</comment>
<dbReference type="Pfam" id="PF03790">
    <property type="entry name" value="KNOX1"/>
    <property type="match status" value="1"/>
</dbReference>
<dbReference type="SMART" id="SM01188">
    <property type="entry name" value="ELK"/>
    <property type="match status" value="1"/>
</dbReference>
<name>A0AAV3PNH4_LITER</name>
<keyword evidence="4 5" id="KW-0539">Nucleus</keyword>
<dbReference type="Pfam" id="PF05920">
    <property type="entry name" value="Homeobox_KN"/>
    <property type="match status" value="1"/>
</dbReference>
<dbReference type="SMART" id="SM01255">
    <property type="entry name" value="KNOX1"/>
    <property type="match status" value="1"/>
</dbReference>
<evidence type="ECO:0000259" key="7">
    <source>
        <dbReference type="PROSITE" id="PS50071"/>
    </source>
</evidence>
<evidence type="ECO:0000256" key="3">
    <source>
        <dbReference type="ARBA" id="ARBA00023155"/>
    </source>
</evidence>
<evidence type="ECO:0000256" key="6">
    <source>
        <dbReference type="PROSITE-ProRule" id="PRU00559"/>
    </source>
</evidence>
<dbReference type="SMART" id="SM00389">
    <property type="entry name" value="HOX"/>
    <property type="match status" value="1"/>
</dbReference>
<proteinExistence type="inferred from homology"/>
<gene>
    <name evidence="9" type="ORF">LIER_10229</name>
</gene>
<dbReference type="GO" id="GO:0005634">
    <property type="term" value="C:nucleus"/>
    <property type="evidence" value="ECO:0007669"/>
    <property type="project" value="UniProtKB-SubCell"/>
</dbReference>
<dbReference type="Gene3D" id="1.10.10.60">
    <property type="entry name" value="Homeodomain-like"/>
    <property type="match status" value="1"/>
</dbReference>
<dbReference type="InterPro" id="IPR005541">
    <property type="entry name" value="KNOX2"/>
</dbReference>
<feature type="domain" description="Homeobox" evidence="7">
    <location>
        <begin position="263"/>
        <end position="326"/>
    </location>
</feature>
<comment type="subcellular location">
    <subcellularLocation>
        <location evidence="1 5">Nucleus</location>
    </subcellularLocation>
</comment>
<dbReference type="InterPro" id="IPR009057">
    <property type="entry name" value="Homeodomain-like_sf"/>
</dbReference>
<evidence type="ECO:0000256" key="2">
    <source>
        <dbReference type="ARBA" id="ARBA00023125"/>
    </source>
</evidence>
<dbReference type="GO" id="GO:0000981">
    <property type="term" value="F:DNA-binding transcription factor activity, RNA polymerase II-specific"/>
    <property type="evidence" value="ECO:0007669"/>
    <property type="project" value="InterPro"/>
</dbReference>
<dbReference type="InterPro" id="IPR005539">
    <property type="entry name" value="ELK_dom"/>
</dbReference>
<feature type="DNA-binding region" description="Homeobox; TALE-type" evidence="5">
    <location>
        <begin position="264"/>
        <end position="327"/>
    </location>
</feature>
<evidence type="ECO:0000313" key="9">
    <source>
        <dbReference type="EMBL" id="GAA0151527.1"/>
    </source>
</evidence>
<dbReference type="InterPro" id="IPR017970">
    <property type="entry name" value="Homeobox_CS"/>
</dbReference>
<dbReference type="PROSITE" id="PS50071">
    <property type="entry name" value="HOMEOBOX_2"/>
    <property type="match status" value="1"/>
</dbReference>
<dbReference type="InterPro" id="IPR050224">
    <property type="entry name" value="TALE_homeobox"/>
</dbReference>
<dbReference type="InterPro" id="IPR001356">
    <property type="entry name" value="HD"/>
</dbReference>
<dbReference type="Pfam" id="PF03791">
    <property type="entry name" value="KNOX2"/>
    <property type="match status" value="1"/>
</dbReference>
<dbReference type="PANTHER" id="PTHR11850">
    <property type="entry name" value="HOMEOBOX PROTEIN TRANSCRIPTION FACTORS"/>
    <property type="match status" value="1"/>
</dbReference>
<keyword evidence="2 5" id="KW-0238">DNA-binding</keyword>
<protein>
    <submittedName>
        <fullName evidence="9">Homeodomain transcription factor</fullName>
    </submittedName>
</protein>
<feature type="domain" description="ELK" evidence="8">
    <location>
        <begin position="243"/>
        <end position="263"/>
    </location>
</feature>
<dbReference type="InterPro" id="IPR008422">
    <property type="entry name" value="KN_HD"/>
</dbReference>